<dbReference type="FunFam" id="3.30.70.1660:FF:000002">
    <property type="entry name" value="Peptide chain release factor 1"/>
    <property type="match status" value="1"/>
</dbReference>
<dbReference type="PANTHER" id="PTHR43804">
    <property type="entry name" value="LD18447P"/>
    <property type="match status" value="1"/>
</dbReference>
<protein>
    <recommendedName>
        <fullName evidence="5 6">Peptide chain release factor 1</fullName>
        <shortName evidence="5">RF-1</shortName>
    </recommendedName>
</protein>
<evidence type="ECO:0000313" key="10">
    <source>
        <dbReference type="EMBL" id="QDU67954.1"/>
    </source>
</evidence>
<evidence type="ECO:0000256" key="2">
    <source>
        <dbReference type="ARBA" id="ARBA00010835"/>
    </source>
</evidence>
<comment type="subcellular location">
    <subcellularLocation>
        <location evidence="5">Cytoplasm</location>
    </subcellularLocation>
</comment>
<accession>A0A518BLV9</accession>
<organism evidence="10 11">
    <name type="scientific">Engelhardtia mirabilis</name>
    <dbReference type="NCBI Taxonomy" id="2528011"/>
    <lineage>
        <taxon>Bacteria</taxon>
        <taxon>Pseudomonadati</taxon>
        <taxon>Planctomycetota</taxon>
        <taxon>Planctomycetia</taxon>
        <taxon>Planctomycetia incertae sedis</taxon>
        <taxon>Engelhardtia</taxon>
    </lineage>
</organism>
<dbReference type="AlphaFoldDB" id="A0A518BLV9"/>
<dbReference type="SUPFAM" id="SSF75620">
    <property type="entry name" value="Release factor"/>
    <property type="match status" value="1"/>
</dbReference>
<evidence type="ECO:0000259" key="9">
    <source>
        <dbReference type="PROSITE" id="PS00745"/>
    </source>
</evidence>
<dbReference type="InterPro" id="IPR005139">
    <property type="entry name" value="PCRF"/>
</dbReference>
<dbReference type="Gene3D" id="3.30.160.20">
    <property type="match status" value="1"/>
</dbReference>
<feature type="compositionally biased region" description="Basic and acidic residues" evidence="8">
    <location>
        <begin position="290"/>
        <end position="302"/>
    </location>
</feature>
<evidence type="ECO:0000256" key="4">
    <source>
        <dbReference type="ARBA" id="ARBA00022917"/>
    </source>
</evidence>
<sequence>MGVSPTIASKLAQRAARYAELTSLLADPEVAGAPKRYSEALRERGMLERSAELFEELQRLRSVREDAEAILDEPDADDELADIAREDLDGLDEKEEALEHRIKGELVKDDDLLRTKVIVEVRAGTGGDEATLFVGDLYTMYSKYIEARHWRKEVIDISPTEVGGIKDVTFAVEGEGAWNLLRFESGGHRVQRVPSTESQGRIHTSAATVAVLPEAEEVDVDLRDEDLRIDTMRAGGPGGQSVNTTSSAVRITHLPTGTVVQCQDEKSQHKNKAKAMRVLRSRLFEAERQRVHDARAAERKEQVGSGDRSQRVRTYNFPQNRVSDHRLGANFSLESIVGGRLDPLLEQLVEQDREERIARL</sequence>
<keyword evidence="11" id="KW-1185">Reference proteome</keyword>
<keyword evidence="5" id="KW-0963">Cytoplasm</keyword>
<dbReference type="InterPro" id="IPR050057">
    <property type="entry name" value="Prokaryotic/Mito_RF"/>
</dbReference>
<comment type="PTM">
    <text evidence="5">Methylated by PrmC. Methylation increases the termination efficiency of RF1.</text>
</comment>
<feature type="domain" description="Prokaryotic-type class I peptide chain release factors" evidence="9">
    <location>
        <begin position="233"/>
        <end position="249"/>
    </location>
</feature>
<evidence type="ECO:0000256" key="8">
    <source>
        <dbReference type="SAM" id="MobiDB-lite"/>
    </source>
</evidence>
<keyword evidence="3 5" id="KW-0488">Methylation</keyword>
<dbReference type="HAMAP" id="MF_00093">
    <property type="entry name" value="Rel_fac_1"/>
    <property type="match status" value="1"/>
</dbReference>
<dbReference type="PANTHER" id="PTHR43804:SF7">
    <property type="entry name" value="LD18447P"/>
    <property type="match status" value="1"/>
</dbReference>
<dbReference type="RefSeq" id="WP_145066562.1">
    <property type="nucleotide sequence ID" value="NZ_CP036287.1"/>
</dbReference>
<evidence type="ECO:0000256" key="3">
    <source>
        <dbReference type="ARBA" id="ARBA00022481"/>
    </source>
</evidence>
<dbReference type="SMART" id="SM00937">
    <property type="entry name" value="PCRF"/>
    <property type="match status" value="1"/>
</dbReference>
<evidence type="ECO:0000313" key="11">
    <source>
        <dbReference type="Proteomes" id="UP000316921"/>
    </source>
</evidence>
<name>A0A518BLV9_9BACT</name>
<evidence type="ECO:0000256" key="1">
    <source>
        <dbReference type="ARBA" id="ARBA00002986"/>
    </source>
</evidence>
<evidence type="ECO:0000256" key="5">
    <source>
        <dbReference type="HAMAP-Rule" id="MF_00093"/>
    </source>
</evidence>
<dbReference type="GO" id="GO:0005737">
    <property type="term" value="C:cytoplasm"/>
    <property type="evidence" value="ECO:0007669"/>
    <property type="project" value="UniProtKB-SubCell"/>
</dbReference>
<feature type="coiled-coil region" evidence="7">
    <location>
        <begin position="50"/>
        <end position="101"/>
    </location>
</feature>
<comment type="similarity">
    <text evidence="2 5">Belongs to the prokaryotic/mitochondrial release factor family.</text>
</comment>
<dbReference type="PROSITE" id="PS00745">
    <property type="entry name" value="RF_PROK_I"/>
    <property type="match status" value="1"/>
</dbReference>
<dbReference type="GO" id="GO:0016149">
    <property type="term" value="F:translation release factor activity, codon specific"/>
    <property type="evidence" value="ECO:0007669"/>
    <property type="project" value="UniProtKB-UniRule"/>
</dbReference>
<proteinExistence type="inferred from homology"/>
<dbReference type="Pfam" id="PF00472">
    <property type="entry name" value="RF-1"/>
    <property type="match status" value="1"/>
</dbReference>
<comment type="function">
    <text evidence="1 5">Peptide chain release factor 1 directs the termination of translation in response to the peptide chain termination codons UAG and UAA.</text>
</comment>
<dbReference type="Gene3D" id="3.30.70.1660">
    <property type="match status" value="1"/>
</dbReference>
<keyword evidence="4 5" id="KW-0648">Protein biosynthesis</keyword>
<dbReference type="InterPro" id="IPR004373">
    <property type="entry name" value="RF-1"/>
</dbReference>
<feature type="modified residue" description="N5-methylglutamine" evidence="5">
    <location>
        <position position="240"/>
    </location>
</feature>
<dbReference type="Proteomes" id="UP000316921">
    <property type="component" value="Chromosome"/>
</dbReference>
<dbReference type="InterPro" id="IPR000352">
    <property type="entry name" value="Pep_chain_release_fac_I"/>
</dbReference>
<dbReference type="KEGG" id="pbap:Pla133_30450"/>
<dbReference type="NCBIfam" id="NF001859">
    <property type="entry name" value="PRK00591.1"/>
    <property type="match status" value="1"/>
</dbReference>
<evidence type="ECO:0000256" key="6">
    <source>
        <dbReference type="NCBIfam" id="TIGR00019"/>
    </source>
</evidence>
<gene>
    <name evidence="5 10" type="primary">prfA</name>
    <name evidence="10" type="ORF">Pla133_30450</name>
</gene>
<keyword evidence="7" id="KW-0175">Coiled coil</keyword>
<reference evidence="10 11" key="1">
    <citation type="submission" date="2019-02" db="EMBL/GenBank/DDBJ databases">
        <title>Deep-cultivation of Planctomycetes and their phenomic and genomic characterization uncovers novel biology.</title>
        <authorList>
            <person name="Wiegand S."/>
            <person name="Jogler M."/>
            <person name="Boedeker C."/>
            <person name="Pinto D."/>
            <person name="Vollmers J."/>
            <person name="Rivas-Marin E."/>
            <person name="Kohn T."/>
            <person name="Peeters S.H."/>
            <person name="Heuer A."/>
            <person name="Rast P."/>
            <person name="Oberbeckmann S."/>
            <person name="Bunk B."/>
            <person name="Jeske O."/>
            <person name="Meyerdierks A."/>
            <person name="Storesund J.E."/>
            <person name="Kallscheuer N."/>
            <person name="Luecker S."/>
            <person name="Lage O.M."/>
            <person name="Pohl T."/>
            <person name="Merkel B.J."/>
            <person name="Hornburger P."/>
            <person name="Mueller R.-W."/>
            <person name="Bruemmer F."/>
            <person name="Labrenz M."/>
            <person name="Spormann A.M."/>
            <person name="Op den Camp H."/>
            <person name="Overmann J."/>
            <person name="Amann R."/>
            <person name="Jetten M.S.M."/>
            <person name="Mascher T."/>
            <person name="Medema M.H."/>
            <person name="Devos D.P."/>
            <person name="Kaster A.-K."/>
            <person name="Ovreas L."/>
            <person name="Rohde M."/>
            <person name="Galperin M.Y."/>
            <person name="Jogler C."/>
        </authorList>
    </citation>
    <scope>NUCLEOTIDE SEQUENCE [LARGE SCALE GENOMIC DNA]</scope>
    <source>
        <strain evidence="10 11">Pla133</strain>
    </source>
</reference>
<dbReference type="Pfam" id="PF03462">
    <property type="entry name" value="PCRF"/>
    <property type="match status" value="1"/>
</dbReference>
<feature type="region of interest" description="Disordered" evidence="8">
    <location>
        <begin position="290"/>
        <end position="314"/>
    </location>
</feature>
<dbReference type="EMBL" id="CP036287">
    <property type="protein sequence ID" value="QDU67954.1"/>
    <property type="molecule type" value="Genomic_DNA"/>
</dbReference>
<evidence type="ECO:0000256" key="7">
    <source>
        <dbReference type="SAM" id="Coils"/>
    </source>
</evidence>
<dbReference type="InterPro" id="IPR045853">
    <property type="entry name" value="Pep_chain_release_fac_I_sf"/>
</dbReference>
<dbReference type="FunFam" id="3.30.160.20:FF:000004">
    <property type="entry name" value="Peptide chain release factor 1"/>
    <property type="match status" value="1"/>
</dbReference>
<dbReference type="NCBIfam" id="TIGR00019">
    <property type="entry name" value="prfA"/>
    <property type="match status" value="1"/>
</dbReference>
<dbReference type="Gene3D" id="6.10.140.1950">
    <property type="match status" value="1"/>
</dbReference>